<dbReference type="InterPro" id="IPR036236">
    <property type="entry name" value="Znf_C2H2_sf"/>
</dbReference>
<evidence type="ECO:0000256" key="11">
    <source>
        <dbReference type="ARBA" id="ARBA00023242"/>
    </source>
</evidence>
<evidence type="ECO:0000256" key="5">
    <source>
        <dbReference type="ARBA" id="ARBA00022737"/>
    </source>
</evidence>
<dbReference type="GeneID" id="102825697"/>
<evidence type="ECO:0000256" key="3">
    <source>
        <dbReference type="ARBA" id="ARBA00022553"/>
    </source>
</evidence>
<dbReference type="RefSeq" id="XP_006873609.1">
    <property type="nucleotide sequence ID" value="XM_006873547.1"/>
</dbReference>
<proteinExistence type="inferred from homology"/>
<dbReference type="OrthoDB" id="6077919at2759"/>
<dbReference type="FunFam" id="3.30.160.60:FF:000690">
    <property type="entry name" value="Zinc finger protein 354C"/>
    <property type="match status" value="1"/>
</dbReference>
<feature type="domain" description="C2H2-type" evidence="14">
    <location>
        <begin position="329"/>
        <end position="356"/>
    </location>
</feature>
<dbReference type="AlphaFoldDB" id="A0A9B0U508"/>
<dbReference type="GO" id="GO:0005634">
    <property type="term" value="C:nucleus"/>
    <property type="evidence" value="ECO:0007669"/>
    <property type="project" value="UniProtKB-SubCell"/>
</dbReference>
<dbReference type="Gene3D" id="3.30.160.60">
    <property type="entry name" value="Classic Zinc Finger"/>
    <property type="match status" value="7"/>
</dbReference>
<evidence type="ECO:0000313" key="16">
    <source>
        <dbReference type="Proteomes" id="UP000504623"/>
    </source>
</evidence>
<dbReference type="FunFam" id="3.30.160.60:FF:000540">
    <property type="entry name" value="zinc finger protein 263 isoform X1"/>
    <property type="match status" value="1"/>
</dbReference>
<reference evidence="17" key="1">
    <citation type="submission" date="2025-08" db="UniProtKB">
        <authorList>
            <consortium name="RefSeq"/>
        </authorList>
    </citation>
    <scope>IDENTIFICATION</scope>
    <source>
        <tissue evidence="17">Spleen</tissue>
    </source>
</reference>
<dbReference type="PANTHER" id="PTHR16515:SF62">
    <property type="entry name" value="ZINC FINGER PROTEIN 883-LIKE"/>
    <property type="match status" value="1"/>
</dbReference>
<keyword evidence="6 12" id="KW-0863">Zinc-finger</keyword>
<evidence type="ECO:0000256" key="10">
    <source>
        <dbReference type="ARBA" id="ARBA00023163"/>
    </source>
</evidence>
<keyword evidence="16" id="KW-1185">Reference proteome</keyword>
<dbReference type="GO" id="GO:0008270">
    <property type="term" value="F:zinc ion binding"/>
    <property type="evidence" value="ECO:0007669"/>
    <property type="project" value="UniProtKB-KW"/>
</dbReference>
<dbReference type="SMART" id="SM00355">
    <property type="entry name" value="ZnF_C2H2"/>
    <property type="match status" value="7"/>
</dbReference>
<organism evidence="16 17">
    <name type="scientific">Chrysochloris asiatica</name>
    <name type="common">Cape golden mole</name>
    <dbReference type="NCBI Taxonomy" id="185453"/>
    <lineage>
        <taxon>Eukaryota</taxon>
        <taxon>Metazoa</taxon>
        <taxon>Chordata</taxon>
        <taxon>Craniata</taxon>
        <taxon>Vertebrata</taxon>
        <taxon>Euteleostomi</taxon>
        <taxon>Mammalia</taxon>
        <taxon>Eutheria</taxon>
        <taxon>Afrotheria</taxon>
        <taxon>Chrysochloridae</taxon>
        <taxon>Chrysochlorinae</taxon>
        <taxon>Chrysochloris</taxon>
    </lineage>
</organism>
<keyword evidence="8" id="KW-0805">Transcription regulation</keyword>
<feature type="domain" description="C2H2-type" evidence="14">
    <location>
        <begin position="134"/>
        <end position="161"/>
    </location>
</feature>
<dbReference type="PANTHER" id="PTHR16515">
    <property type="entry name" value="PR DOMAIN ZINC FINGER PROTEIN"/>
    <property type="match status" value="1"/>
</dbReference>
<evidence type="ECO:0000256" key="2">
    <source>
        <dbReference type="ARBA" id="ARBA00006991"/>
    </source>
</evidence>
<evidence type="ECO:0000313" key="17">
    <source>
        <dbReference type="RefSeq" id="XP_006873609.1"/>
    </source>
</evidence>
<keyword evidence="10" id="KW-0804">Transcription</keyword>
<feature type="domain" description="KRAB" evidence="15">
    <location>
        <begin position="1"/>
        <end position="43"/>
    </location>
</feature>
<evidence type="ECO:0000259" key="14">
    <source>
        <dbReference type="PROSITE" id="PS50157"/>
    </source>
</evidence>
<dbReference type="InterPro" id="IPR001909">
    <property type="entry name" value="KRAB"/>
</dbReference>
<keyword evidence="11" id="KW-0539">Nucleus</keyword>
<dbReference type="Pfam" id="PF00096">
    <property type="entry name" value="zf-C2H2"/>
    <property type="match status" value="6"/>
</dbReference>
<evidence type="ECO:0000256" key="1">
    <source>
        <dbReference type="ARBA" id="ARBA00004123"/>
    </source>
</evidence>
<dbReference type="Proteomes" id="UP000504623">
    <property type="component" value="Unplaced"/>
</dbReference>
<feature type="domain" description="C2H2-type" evidence="14">
    <location>
        <begin position="218"/>
        <end position="245"/>
    </location>
</feature>
<evidence type="ECO:0000256" key="6">
    <source>
        <dbReference type="ARBA" id="ARBA00022771"/>
    </source>
</evidence>
<comment type="subcellular location">
    <subcellularLocation>
        <location evidence="1">Nucleus</location>
    </subcellularLocation>
</comment>
<dbReference type="GO" id="GO:0003677">
    <property type="term" value="F:DNA binding"/>
    <property type="evidence" value="ECO:0007669"/>
    <property type="project" value="UniProtKB-KW"/>
</dbReference>
<accession>A0A9B0U508</accession>
<keyword evidence="4" id="KW-0479">Metal-binding</keyword>
<dbReference type="FunFam" id="3.30.160.60:FF:000358">
    <property type="entry name" value="zinc finger protein 24"/>
    <property type="match status" value="1"/>
</dbReference>
<dbReference type="GO" id="GO:0006355">
    <property type="term" value="P:regulation of DNA-templated transcription"/>
    <property type="evidence" value="ECO:0007669"/>
    <property type="project" value="InterPro"/>
</dbReference>
<evidence type="ECO:0000256" key="12">
    <source>
        <dbReference type="PROSITE-ProRule" id="PRU00042"/>
    </source>
</evidence>
<keyword evidence="9" id="KW-0238">DNA-binding</keyword>
<name>A0A9B0U508_CHRAS</name>
<sequence>MLENYRDFVSLGLLVPNPDVIFQLERGEEPWMLDFQEAEEKEGPEGLNARPNGQDSTQRQKVSKNAKPQNTLMGNIRKNGLLSPALDTDKPKDRLEIKKENPGETWMKKFSPKEKDLWPTSTSPKKTDSVERNSECSLCGKTFPNHLSLFHHRRTHTEEKPCGRKGGEEACGHRSSLNKHLISHTEESPSKCNEYRKTAYDQLTPTEHQQAHDEEKPFKCNECGKAFSIRFSLARHQRIHTGERPFECTECGKSFREKAVLGRHKLTHIGERPYQCKECGKALSNRSSLIRHWRAHTGESSFECDDCGKVFFDRSSLTQHQKIHREKPYKCTECEKGFIQKRLLILHQRVHTGEKPFKCSLCGKAFSCKPSIVLHQRRHAIVEETKIHTVITWHLGPRYKRAVSRIQSKAEAERLSGTLCGGSIRDYVPNPSYKGTSR</sequence>
<evidence type="ECO:0000256" key="9">
    <source>
        <dbReference type="ARBA" id="ARBA00023125"/>
    </source>
</evidence>
<dbReference type="SUPFAM" id="SSF57667">
    <property type="entry name" value="beta-beta-alpha zinc fingers"/>
    <property type="match status" value="5"/>
</dbReference>
<comment type="similarity">
    <text evidence="2">Belongs to the krueppel C2H2-type zinc-finger protein family.</text>
</comment>
<keyword evidence="5" id="KW-0677">Repeat</keyword>
<dbReference type="InterPro" id="IPR050331">
    <property type="entry name" value="Zinc_finger"/>
</dbReference>
<gene>
    <name evidence="17" type="primary">LOC102825697</name>
</gene>
<dbReference type="PROSITE" id="PS50805">
    <property type="entry name" value="KRAB"/>
    <property type="match status" value="1"/>
</dbReference>
<feature type="domain" description="C2H2-type" evidence="14">
    <location>
        <begin position="274"/>
        <end position="301"/>
    </location>
</feature>
<feature type="domain" description="C2H2-type" evidence="14">
    <location>
        <begin position="302"/>
        <end position="329"/>
    </location>
</feature>
<evidence type="ECO:0000256" key="7">
    <source>
        <dbReference type="ARBA" id="ARBA00022833"/>
    </source>
</evidence>
<feature type="compositionally biased region" description="Polar residues" evidence="13">
    <location>
        <begin position="51"/>
        <end position="60"/>
    </location>
</feature>
<evidence type="ECO:0000256" key="13">
    <source>
        <dbReference type="SAM" id="MobiDB-lite"/>
    </source>
</evidence>
<protein>
    <submittedName>
        <fullName evidence="17">Zinc finger protein 2-like</fullName>
    </submittedName>
</protein>
<evidence type="ECO:0000259" key="15">
    <source>
        <dbReference type="PROSITE" id="PS50805"/>
    </source>
</evidence>
<dbReference type="FunFam" id="3.30.160.60:FF:002343">
    <property type="entry name" value="Zinc finger protein 33A"/>
    <property type="match status" value="2"/>
</dbReference>
<dbReference type="PROSITE" id="PS50157">
    <property type="entry name" value="ZINC_FINGER_C2H2_2"/>
    <property type="match status" value="7"/>
</dbReference>
<feature type="region of interest" description="Disordered" evidence="13">
    <location>
        <begin position="38"/>
        <end position="96"/>
    </location>
</feature>
<feature type="domain" description="C2H2-type" evidence="14">
    <location>
        <begin position="357"/>
        <end position="384"/>
    </location>
</feature>
<keyword evidence="7" id="KW-0862">Zinc</keyword>
<feature type="domain" description="C2H2-type" evidence="14">
    <location>
        <begin position="246"/>
        <end position="273"/>
    </location>
</feature>
<keyword evidence="3" id="KW-0597">Phosphoprotein</keyword>
<feature type="compositionally biased region" description="Basic and acidic residues" evidence="13">
    <location>
        <begin position="87"/>
        <end position="96"/>
    </location>
</feature>
<dbReference type="FunFam" id="3.30.160.60:FF:001174">
    <property type="entry name" value="zinc finger protein 527 isoform X1"/>
    <property type="match status" value="1"/>
</dbReference>
<evidence type="ECO:0000256" key="4">
    <source>
        <dbReference type="ARBA" id="ARBA00022723"/>
    </source>
</evidence>
<dbReference type="PROSITE" id="PS00028">
    <property type="entry name" value="ZINC_FINGER_C2H2_1"/>
    <property type="match status" value="7"/>
</dbReference>
<evidence type="ECO:0000256" key="8">
    <source>
        <dbReference type="ARBA" id="ARBA00023015"/>
    </source>
</evidence>
<dbReference type="InterPro" id="IPR013087">
    <property type="entry name" value="Znf_C2H2_type"/>
</dbReference>